<dbReference type="EMBL" id="CAJFCW020000002">
    <property type="protein sequence ID" value="CAG9088208.1"/>
    <property type="molecule type" value="Genomic_DNA"/>
</dbReference>
<keyword evidence="3" id="KW-1185">Reference proteome</keyword>
<feature type="region of interest" description="Disordered" evidence="1">
    <location>
        <begin position="32"/>
        <end position="71"/>
    </location>
</feature>
<dbReference type="OrthoDB" id="10539226at2759"/>
<comment type="caution">
    <text evidence="2">The sequence shown here is derived from an EMBL/GenBank/DDBJ whole genome shotgun (WGS) entry which is preliminary data.</text>
</comment>
<feature type="compositionally biased region" description="Basic and acidic residues" evidence="1">
    <location>
        <begin position="59"/>
        <end position="71"/>
    </location>
</feature>
<dbReference type="Proteomes" id="UP000783686">
    <property type="component" value="Unassembled WGS sequence"/>
</dbReference>
<feature type="compositionally biased region" description="Basic and acidic residues" evidence="1">
    <location>
        <begin position="110"/>
        <end position="121"/>
    </location>
</feature>
<dbReference type="EMBL" id="CAJFDH010000002">
    <property type="protein sequence ID" value="CAD5208988.1"/>
    <property type="molecule type" value="Genomic_DNA"/>
</dbReference>
<name>A0A811K0Y8_9BILA</name>
<feature type="region of interest" description="Disordered" evidence="1">
    <location>
        <begin position="99"/>
        <end position="152"/>
    </location>
</feature>
<dbReference type="AlphaFoldDB" id="A0A811K0Y8"/>
<gene>
    <name evidence="2" type="ORF">BOKJ2_LOCUS2455</name>
</gene>
<accession>A0A811K0Y8</accession>
<feature type="compositionally biased region" description="Polar residues" evidence="1">
    <location>
        <begin position="99"/>
        <end position="109"/>
    </location>
</feature>
<feature type="region of interest" description="Disordered" evidence="1">
    <location>
        <begin position="259"/>
        <end position="282"/>
    </location>
</feature>
<sequence length="313" mass="35132">MIPFNPHPSNAPAYRNYPVKWSSLTHLVQSRRNSTTELARNANHRRSQSTSALPTGIVSDHKRRDSVGYEERCSRKSSLSSLVELKRYLPAIVQKSIPSSNMGQASQSGGKRDPQRYDQSAKQRIKRVKEVPCPTETSVSHRFEKQARKSSISHCPTIQNSNVSTLSKSIGNEPVHKYNRPTLPKPLLSSKEEEIKLVHRQIQAVQSLDQELRRVTGVSPEFVTEGQPVDLVDCDRTREEAVSATTPSTSSKAQKVVEITKETDSGSPKIPHLPSVPSPPKKKRSFNLFLSHVFHRRLSHQPTSQPDKTQNIL</sequence>
<proteinExistence type="predicted"/>
<dbReference type="Proteomes" id="UP000614601">
    <property type="component" value="Unassembled WGS sequence"/>
</dbReference>
<evidence type="ECO:0000256" key="1">
    <source>
        <dbReference type="SAM" id="MobiDB-lite"/>
    </source>
</evidence>
<evidence type="ECO:0000313" key="2">
    <source>
        <dbReference type="EMBL" id="CAD5208988.1"/>
    </source>
</evidence>
<protein>
    <submittedName>
        <fullName evidence="2">Uncharacterized protein</fullName>
    </submittedName>
</protein>
<reference evidence="2" key="1">
    <citation type="submission" date="2020-09" db="EMBL/GenBank/DDBJ databases">
        <authorList>
            <person name="Kikuchi T."/>
        </authorList>
    </citation>
    <scope>NUCLEOTIDE SEQUENCE</scope>
    <source>
        <strain evidence="2">SH1</strain>
    </source>
</reference>
<evidence type="ECO:0000313" key="3">
    <source>
        <dbReference type="Proteomes" id="UP000614601"/>
    </source>
</evidence>
<organism evidence="2 3">
    <name type="scientific">Bursaphelenchus okinawaensis</name>
    <dbReference type="NCBI Taxonomy" id="465554"/>
    <lineage>
        <taxon>Eukaryota</taxon>
        <taxon>Metazoa</taxon>
        <taxon>Ecdysozoa</taxon>
        <taxon>Nematoda</taxon>
        <taxon>Chromadorea</taxon>
        <taxon>Rhabditida</taxon>
        <taxon>Tylenchina</taxon>
        <taxon>Tylenchomorpha</taxon>
        <taxon>Aphelenchoidea</taxon>
        <taxon>Aphelenchoididae</taxon>
        <taxon>Bursaphelenchus</taxon>
    </lineage>
</organism>